<protein>
    <submittedName>
        <fullName evidence="2">Uncharacterized protein</fullName>
    </submittedName>
</protein>
<evidence type="ECO:0000313" key="3">
    <source>
        <dbReference type="Proteomes" id="UP000054567"/>
    </source>
</evidence>
<reference evidence="3" key="3">
    <citation type="journal article" date="2010" name="Genome Res.">
        <title>Population genomic sequencing of Coccidioides fungi reveals recent hybridization and transposon control.</title>
        <authorList>
            <person name="Neafsey D.E."/>
            <person name="Barker B.M."/>
            <person name="Sharpton T.J."/>
            <person name="Stajich J.E."/>
            <person name="Park D.J."/>
            <person name="Whiston E."/>
            <person name="Hung C.-Y."/>
            <person name="McMahan C."/>
            <person name="White J."/>
            <person name="Sykes S."/>
            <person name="Heiman D."/>
            <person name="Young S."/>
            <person name="Zeng Q."/>
            <person name="Abouelleil A."/>
            <person name="Aftuck L."/>
            <person name="Bessette D."/>
            <person name="Brown A."/>
            <person name="FitzGerald M."/>
            <person name="Lui A."/>
            <person name="Macdonald J.P."/>
            <person name="Priest M."/>
            <person name="Orbach M.J."/>
            <person name="Galgiani J.N."/>
            <person name="Kirkland T.N."/>
            <person name="Cole G.T."/>
            <person name="Birren B.W."/>
            <person name="Henn M.R."/>
            <person name="Taylor J.W."/>
            <person name="Rounsley S.D."/>
        </authorList>
    </citation>
    <scope>NUCLEOTIDE SEQUENCE [LARGE SCALE GENOMIC DNA]</scope>
    <source>
        <strain evidence="3">RMSCC 3488</strain>
    </source>
</reference>
<feature type="transmembrane region" description="Helical" evidence="1">
    <location>
        <begin position="14"/>
        <end position="34"/>
    </location>
</feature>
<name>A0A0J6IGJ8_COCPO</name>
<reference evidence="3" key="2">
    <citation type="journal article" date="2009" name="Genome Res.">
        <title>Comparative genomic analyses of the human fungal pathogens Coccidioides and their relatives.</title>
        <authorList>
            <person name="Sharpton T.J."/>
            <person name="Stajich J.E."/>
            <person name="Rounsley S.D."/>
            <person name="Gardner M.J."/>
            <person name="Wortman J.R."/>
            <person name="Jordar V.S."/>
            <person name="Maiti R."/>
            <person name="Kodira C.D."/>
            <person name="Neafsey D.E."/>
            <person name="Zeng Q."/>
            <person name="Hung C.-Y."/>
            <person name="McMahan C."/>
            <person name="Muszewska A."/>
            <person name="Grynberg M."/>
            <person name="Mandel M.A."/>
            <person name="Kellner E.M."/>
            <person name="Barker B.M."/>
            <person name="Galgiani J.N."/>
            <person name="Orbach M.J."/>
            <person name="Kirkland T.N."/>
            <person name="Cole G.T."/>
            <person name="Henn M.R."/>
            <person name="Birren B.W."/>
            <person name="Taylor J.W."/>
        </authorList>
    </citation>
    <scope>NUCLEOTIDE SEQUENCE [LARGE SCALE GENOMIC DNA]</scope>
    <source>
        <strain evidence="3">RMSCC 3488</strain>
    </source>
</reference>
<keyword evidence="1" id="KW-0812">Transmembrane</keyword>
<keyword evidence="1" id="KW-1133">Transmembrane helix</keyword>
<accession>A0A0J6IGJ8</accession>
<dbReference type="EMBL" id="DS268112">
    <property type="protein sequence ID" value="KMM70957.1"/>
    <property type="molecule type" value="Genomic_DNA"/>
</dbReference>
<gene>
    <name evidence="2" type="ORF">CPAG_07266</name>
</gene>
<sequence length="118" mass="13063">MALNDSTFLGWLNIPRLAVMSITAGVITAPYGVFQKRSVKPPAVALPIRRRHFPRVSDNLVDADLLSPQVVKLLDVRLLKLNGRGRKGVHHMTQGPGARSLVFGIFDMSFTTSRTRRA</sequence>
<dbReference type="Proteomes" id="UP000054567">
    <property type="component" value="Unassembled WGS sequence"/>
</dbReference>
<keyword evidence="1" id="KW-0472">Membrane</keyword>
<proteinExistence type="predicted"/>
<dbReference type="AlphaFoldDB" id="A0A0J6IGJ8"/>
<reference evidence="2 3" key="1">
    <citation type="submission" date="2007-06" db="EMBL/GenBank/DDBJ databases">
        <title>The Genome Sequence of Coccidioides posadasii RMSCC_3488.</title>
        <authorList>
            <consortium name="Coccidioides Genome Resources Consortium"/>
            <consortium name="The Broad Institute Genome Sequencing Platform"/>
            <person name="Henn M.R."/>
            <person name="Sykes S."/>
            <person name="Young S."/>
            <person name="Jaffe D."/>
            <person name="Berlin A."/>
            <person name="Alvarez P."/>
            <person name="Butler J."/>
            <person name="Gnerre S."/>
            <person name="Grabherr M."/>
            <person name="Mauceli E."/>
            <person name="Brockman W."/>
            <person name="Kodira C."/>
            <person name="Alvarado L."/>
            <person name="Zeng Q."/>
            <person name="Crawford M."/>
            <person name="Antoine C."/>
            <person name="Devon K."/>
            <person name="Galgiani J."/>
            <person name="Orsborn K."/>
            <person name="Lewis M.L."/>
            <person name="Nusbaum C."/>
            <person name="Galagan J."/>
            <person name="Birren B."/>
        </authorList>
    </citation>
    <scope>NUCLEOTIDE SEQUENCE [LARGE SCALE GENOMIC DNA]</scope>
    <source>
        <strain evidence="2 3">RMSCC 3488</strain>
    </source>
</reference>
<dbReference type="VEuPathDB" id="FungiDB:CPAG_07266"/>
<organism evidence="2 3">
    <name type="scientific">Coccidioides posadasii RMSCC 3488</name>
    <dbReference type="NCBI Taxonomy" id="454284"/>
    <lineage>
        <taxon>Eukaryota</taxon>
        <taxon>Fungi</taxon>
        <taxon>Dikarya</taxon>
        <taxon>Ascomycota</taxon>
        <taxon>Pezizomycotina</taxon>
        <taxon>Eurotiomycetes</taxon>
        <taxon>Eurotiomycetidae</taxon>
        <taxon>Onygenales</taxon>
        <taxon>Onygenaceae</taxon>
        <taxon>Coccidioides</taxon>
    </lineage>
</organism>
<evidence type="ECO:0000313" key="2">
    <source>
        <dbReference type="EMBL" id="KMM70957.1"/>
    </source>
</evidence>
<evidence type="ECO:0000256" key="1">
    <source>
        <dbReference type="SAM" id="Phobius"/>
    </source>
</evidence>